<dbReference type="EMBL" id="PKLF01000011">
    <property type="protein sequence ID" value="MBE8613425.1"/>
    <property type="molecule type" value="Genomic_DNA"/>
</dbReference>
<evidence type="ECO:0000313" key="1">
    <source>
        <dbReference type="EMBL" id="MBE8613425.1"/>
    </source>
</evidence>
<dbReference type="Pfam" id="PF12587">
    <property type="entry name" value="DUF3761"/>
    <property type="match status" value="1"/>
</dbReference>
<comment type="caution">
    <text evidence="1">The sequence shown here is derived from an EMBL/GenBank/DDBJ whole genome shotgun (WGS) entry which is preliminary data.</text>
</comment>
<organism evidence="1 2">
    <name type="scientific">Morganella morganii</name>
    <name type="common">Proteus morganii</name>
    <dbReference type="NCBI Taxonomy" id="582"/>
    <lineage>
        <taxon>Bacteria</taxon>
        <taxon>Pseudomonadati</taxon>
        <taxon>Pseudomonadota</taxon>
        <taxon>Gammaproteobacteria</taxon>
        <taxon>Enterobacterales</taxon>
        <taxon>Morganellaceae</taxon>
        <taxon>Morganella</taxon>
    </lineage>
</organism>
<gene>
    <name evidence="1" type="ORF">CYG68_13590</name>
</gene>
<dbReference type="InterPro" id="IPR022236">
    <property type="entry name" value="DUF3761"/>
</dbReference>
<name>A0A8I0PXI9_MORMO</name>
<accession>A0A8I0PXI9</accession>
<protein>
    <submittedName>
        <fullName evidence="1">DUF3761 domain-containing protein</fullName>
    </submittedName>
</protein>
<dbReference type="Proteomes" id="UP000650477">
    <property type="component" value="Unassembled WGS sequence"/>
</dbReference>
<reference evidence="1" key="1">
    <citation type="submission" date="2017-12" db="EMBL/GenBank/DDBJ databases">
        <title>Genome sequencing and analysis.</title>
        <authorList>
            <person name="Huang Y.-T."/>
        </authorList>
    </citation>
    <scope>NUCLEOTIDE SEQUENCE</scope>
    <source>
        <strain evidence="1">VGH116</strain>
    </source>
</reference>
<evidence type="ECO:0000313" key="2">
    <source>
        <dbReference type="Proteomes" id="UP000650477"/>
    </source>
</evidence>
<dbReference type="AlphaFoldDB" id="A0A8I0PXI9"/>
<proteinExistence type="predicted"/>
<sequence length="64" mass="7147">MTIRKYQVKKIVLLVCFTFSVSAFGYITYDPNDPNIKAVCRDGSYSTSKGRGTCSHHGGVDHYL</sequence>